<reference evidence="3" key="1">
    <citation type="submission" date="2016-10" db="EMBL/GenBank/DDBJ databases">
        <authorList>
            <person name="Varghese N."/>
            <person name="Submissions S."/>
        </authorList>
    </citation>
    <scope>NUCLEOTIDE SEQUENCE [LARGE SCALE GENOMIC DNA]</scope>
    <source>
        <strain evidence="3">CGMCC 4.5579</strain>
    </source>
</reference>
<organism evidence="2 3">
    <name type="scientific">Amycolatopsis arida</name>
    <dbReference type="NCBI Taxonomy" id="587909"/>
    <lineage>
        <taxon>Bacteria</taxon>
        <taxon>Bacillati</taxon>
        <taxon>Actinomycetota</taxon>
        <taxon>Actinomycetes</taxon>
        <taxon>Pseudonocardiales</taxon>
        <taxon>Pseudonocardiaceae</taxon>
        <taxon>Amycolatopsis</taxon>
    </lineage>
</organism>
<dbReference type="Proteomes" id="UP000198727">
    <property type="component" value="Unassembled WGS sequence"/>
</dbReference>
<feature type="transmembrane region" description="Helical" evidence="1">
    <location>
        <begin position="12"/>
        <end position="33"/>
    </location>
</feature>
<feature type="transmembrane region" description="Helical" evidence="1">
    <location>
        <begin position="106"/>
        <end position="128"/>
    </location>
</feature>
<name>A0A1I5SYA3_9PSEU</name>
<evidence type="ECO:0000313" key="2">
    <source>
        <dbReference type="EMBL" id="SFP75739.1"/>
    </source>
</evidence>
<dbReference type="RefSeq" id="WP_092529968.1">
    <property type="nucleotide sequence ID" value="NZ_FOWW01000003.1"/>
</dbReference>
<feature type="transmembrane region" description="Helical" evidence="1">
    <location>
        <begin position="75"/>
        <end position="94"/>
    </location>
</feature>
<dbReference type="AlphaFoldDB" id="A0A1I5SYA3"/>
<accession>A0A1I5SYA3</accession>
<gene>
    <name evidence="2" type="ORF">SAMN05421810_103320</name>
</gene>
<keyword evidence="1" id="KW-0472">Membrane</keyword>
<keyword evidence="1" id="KW-0812">Transmembrane</keyword>
<keyword evidence="1" id="KW-1133">Transmembrane helix</keyword>
<evidence type="ECO:0000256" key="1">
    <source>
        <dbReference type="SAM" id="Phobius"/>
    </source>
</evidence>
<sequence>MTARGWLRPGLAFLAVAYGLAGLTQLLLPKAFFDYFPWVDLLPPYNEHLLRDVGALTVGNALVLAVAAVAMERRLVYTALAANLAFAVPHFVFHTTHLEGFTPAEVISQTGFLVLLVVIPAALLVLAWRRPPG</sequence>
<feature type="transmembrane region" description="Helical" evidence="1">
    <location>
        <begin position="53"/>
        <end position="70"/>
    </location>
</feature>
<proteinExistence type="predicted"/>
<dbReference type="STRING" id="587909.SAMN05421810_103320"/>
<protein>
    <recommendedName>
        <fullName evidence="4">DoxX-like family protein</fullName>
    </recommendedName>
</protein>
<dbReference type="OrthoDB" id="74134at2"/>
<evidence type="ECO:0000313" key="3">
    <source>
        <dbReference type="Proteomes" id="UP000198727"/>
    </source>
</evidence>
<keyword evidence="3" id="KW-1185">Reference proteome</keyword>
<evidence type="ECO:0008006" key="4">
    <source>
        <dbReference type="Google" id="ProtNLM"/>
    </source>
</evidence>
<dbReference type="EMBL" id="FOWW01000003">
    <property type="protein sequence ID" value="SFP75739.1"/>
    <property type="molecule type" value="Genomic_DNA"/>
</dbReference>